<sequence length="467" mass="53413">MEKECIAVQEHHYVKNKCEEGVLEEVCNSSEGINPTQHWGLLLMNGIDVDEEHCIWRSGHLEDESVCMNNKEQEDCEDGPMDFTVDPKLVPYSPNVQKNEAVNDIKEENLKCKSEWQDFYSDEEAPGLGFIPSSHRSLQHHSVHEKSQSDMKRSAKESGSRPFEEVSQDNYSFILPSLAQTSPQYRPQQTSGDEDMKKLKSGSESVTPASLRNVSLPVMNLTTVLVTTSQIQIHNLDSATFHQDQMKWIKSKSESRNDHLSQTQQNLYQCLECGKRFTQLDSLHIHTRIHTGEKPYHCFECGKQFTSSIGLCYHRRVHTGEKPYCCSECGKQFTRYSSLWCHRTIHTGEKPYCCSECGKRFNRTNGLLRHKIIHTGVKPYRCSECGKELASSSSLKDHRRIHTGEKPYCCSECDKRFSTASNLRLHKRVHTGEKPYCCSACGKTYIHASHLHRHKRLHAGVKPNCCS</sequence>
<comment type="caution">
    <text evidence="12">The sequence shown here is derived from an EMBL/GenBank/DDBJ whole genome shotgun (WGS) entry which is preliminary data.</text>
</comment>
<keyword evidence="4" id="KW-0677">Repeat</keyword>
<dbReference type="PANTHER" id="PTHR14003:SF23">
    <property type="entry name" value="ZINC FINGER PROTEIN 143"/>
    <property type="match status" value="1"/>
</dbReference>
<dbReference type="FunFam" id="3.30.160.60:FF:002343">
    <property type="entry name" value="Zinc finger protein 33A"/>
    <property type="match status" value="1"/>
</dbReference>
<evidence type="ECO:0000256" key="5">
    <source>
        <dbReference type="ARBA" id="ARBA00022771"/>
    </source>
</evidence>
<evidence type="ECO:0000256" key="6">
    <source>
        <dbReference type="ARBA" id="ARBA00022833"/>
    </source>
</evidence>
<gene>
    <name evidence="12" type="primary">Znf3_13</name>
    <name evidence="12" type="ORF">GTO96_0022030</name>
</gene>
<evidence type="ECO:0000256" key="2">
    <source>
        <dbReference type="ARBA" id="ARBA00006991"/>
    </source>
</evidence>
<feature type="non-terminal residue" evidence="12">
    <location>
        <position position="467"/>
    </location>
</feature>
<feature type="compositionally biased region" description="Basic and acidic residues" evidence="10">
    <location>
        <begin position="142"/>
        <end position="164"/>
    </location>
</feature>
<dbReference type="GO" id="GO:0005667">
    <property type="term" value="C:transcription regulator complex"/>
    <property type="evidence" value="ECO:0007669"/>
    <property type="project" value="TreeGrafter"/>
</dbReference>
<feature type="non-terminal residue" evidence="12">
    <location>
        <position position="1"/>
    </location>
</feature>
<dbReference type="Proteomes" id="UP000886611">
    <property type="component" value="Unassembled WGS sequence"/>
</dbReference>
<keyword evidence="6" id="KW-0862">Zinc</keyword>
<feature type="region of interest" description="Disordered" evidence="10">
    <location>
        <begin position="130"/>
        <end position="165"/>
    </location>
</feature>
<dbReference type="InterPro" id="IPR036236">
    <property type="entry name" value="Znf_C2H2_sf"/>
</dbReference>
<dbReference type="FunFam" id="3.30.160.60:FF:001954">
    <property type="entry name" value="Zinc finger protein 787"/>
    <property type="match status" value="1"/>
</dbReference>
<feature type="domain" description="C2H2-type" evidence="11">
    <location>
        <begin position="408"/>
        <end position="435"/>
    </location>
</feature>
<protein>
    <submittedName>
        <fullName evidence="12">ZNF3 protein</fullName>
    </submittedName>
</protein>
<feature type="domain" description="C2H2-type" evidence="11">
    <location>
        <begin position="268"/>
        <end position="295"/>
    </location>
</feature>
<evidence type="ECO:0000313" key="12">
    <source>
        <dbReference type="EMBL" id="KAG2459923.1"/>
    </source>
</evidence>
<proteinExistence type="inferred from homology"/>
<comment type="subcellular location">
    <subcellularLocation>
        <location evidence="1">Nucleus</location>
    </subcellularLocation>
</comment>
<dbReference type="Gene3D" id="3.30.160.60">
    <property type="entry name" value="Classic Zinc Finger"/>
    <property type="match status" value="7"/>
</dbReference>
<keyword evidence="3" id="KW-0479">Metal-binding</keyword>
<dbReference type="GO" id="GO:0000981">
    <property type="term" value="F:DNA-binding transcription factor activity, RNA polymerase II-specific"/>
    <property type="evidence" value="ECO:0007669"/>
    <property type="project" value="TreeGrafter"/>
</dbReference>
<dbReference type="GO" id="GO:0031519">
    <property type="term" value="C:PcG protein complex"/>
    <property type="evidence" value="ECO:0007669"/>
    <property type="project" value="TreeGrafter"/>
</dbReference>
<keyword evidence="13" id="KW-1185">Reference proteome</keyword>
<comment type="similarity">
    <text evidence="2">Belongs to the krueppel C2H2-type zinc-finger protein family.</text>
</comment>
<evidence type="ECO:0000256" key="10">
    <source>
        <dbReference type="SAM" id="MobiDB-lite"/>
    </source>
</evidence>
<feature type="domain" description="C2H2-type" evidence="11">
    <location>
        <begin position="324"/>
        <end position="351"/>
    </location>
</feature>
<keyword evidence="5 9" id="KW-0863">Zinc-finger</keyword>
<evidence type="ECO:0000256" key="7">
    <source>
        <dbReference type="ARBA" id="ARBA00023125"/>
    </source>
</evidence>
<dbReference type="SUPFAM" id="SSF57667">
    <property type="entry name" value="beta-beta-alpha zinc fingers"/>
    <property type="match status" value="4"/>
</dbReference>
<dbReference type="Pfam" id="PF13912">
    <property type="entry name" value="zf-C2H2_6"/>
    <property type="match status" value="2"/>
</dbReference>
<dbReference type="Pfam" id="PF00096">
    <property type="entry name" value="zf-C2H2"/>
    <property type="match status" value="4"/>
</dbReference>
<dbReference type="PROSITE" id="PS50157">
    <property type="entry name" value="ZINC_FINGER_C2H2_2"/>
    <property type="match status" value="7"/>
</dbReference>
<keyword evidence="7" id="KW-0238">DNA-binding</keyword>
<evidence type="ECO:0000256" key="4">
    <source>
        <dbReference type="ARBA" id="ARBA00022737"/>
    </source>
</evidence>
<evidence type="ECO:0000259" key="11">
    <source>
        <dbReference type="PROSITE" id="PS50157"/>
    </source>
</evidence>
<accession>A0A8X7X1Y8</accession>
<dbReference type="PROSITE" id="PS00028">
    <property type="entry name" value="ZINC_FINGER_C2H2_1"/>
    <property type="match status" value="7"/>
</dbReference>
<evidence type="ECO:0000256" key="3">
    <source>
        <dbReference type="ARBA" id="ARBA00022723"/>
    </source>
</evidence>
<dbReference type="FunFam" id="3.30.160.60:FF:000358">
    <property type="entry name" value="zinc finger protein 24"/>
    <property type="match status" value="2"/>
</dbReference>
<dbReference type="InterPro" id="IPR013087">
    <property type="entry name" value="Znf_C2H2_type"/>
</dbReference>
<feature type="domain" description="C2H2-type" evidence="11">
    <location>
        <begin position="296"/>
        <end position="323"/>
    </location>
</feature>
<dbReference type="GO" id="GO:0000785">
    <property type="term" value="C:chromatin"/>
    <property type="evidence" value="ECO:0007669"/>
    <property type="project" value="TreeGrafter"/>
</dbReference>
<feature type="domain" description="C2H2-type" evidence="11">
    <location>
        <begin position="436"/>
        <end position="463"/>
    </location>
</feature>
<dbReference type="FunFam" id="3.30.160.60:FF:000478">
    <property type="entry name" value="Zinc finger protein 133"/>
    <property type="match status" value="1"/>
</dbReference>
<evidence type="ECO:0000256" key="9">
    <source>
        <dbReference type="PROSITE-ProRule" id="PRU00042"/>
    </source>
</evidence>
<evidence type="ECO:0000256" key="8">
    <source>
        <dbReference type="ARBA" id="ARBA00023242"/>
    </source>
</evidence>
<name>A0A8X7X1Y8_POLSE</name>
<dbReference type="FunFam" id="3.30.160.60:FF:001437">
    <property type="entry name" value="Zinc finger protein 594"/>
    <property type="match status" value="1"/>
</dbReference>
<dbReference type="AlphaFoldDB" id="A0A8X7X1Y8"/>
<dbReference type="FunFam" id="3.30.160.60:FF:001857">
    <property type="entry name" value="Uncharacterized protein"/>
    <property type="match status" value="1"/>
</dbReference>
<dbReference type="PANTHER" id="PTHR14003">
    <property type="entry name" value="TRANSCRIPTIONAL REPRESSOR PROTEIN YY"/>
    <property type="match status" value="1"/>
</dbReference>
<dbReference type="OrthoDB" id="5800876at2759"/>
<evidence type="ECO:0000313" key="13">
    <source>
        <dbReference type="Proteomes" id="UP000886611"/>
    </source>
</evidence>
<dbReference type="GO" id="GO:0008270">
    <property type="term" value="F:zinc ion binding"/>
    <property type="evidence" value="ECO:0007669"/>
    <property type="project" value="UniProtKB-KW"/>
</dbReference>
<keyword evidence="8" id="KW-0539">Nucleus</keyword>
<feature type="domain" description="C2H2-type" evidence="11">
    <location>
        <begin position="352"/>
        <end position="379"/>
    </location>
</feature>
<dbReference type="SMART" id="SM00355">
    <property type="entry name" value="ZnF_C2H2"/>
    <property type="match status" value="7"/>
</dbReference>
<organism evidence="12 13">
    <name type="scientific">Polypterus senegalus</name>
    <name type="common">Senegal bichir</name>
    <dbReference type="NCBI Taxonomy" id="55291"/>
    <lineage>
        <taxon>Eukaryota</taxon>
        <taxon>Metazoa</taxon>
        <taxon>Chordata</taxon>
        <taxon>Craniata</taxon>
        <taxon>Vertebrata</taxon>
        <taxon>Euteleostomi</taxon>
        <taxon>Actinopterygii</taxon>
        <taxon>Polypteriformes</taxon>
        <taxon>Polypteridae</taxon>
        <taxon>Polypterus</taxon>
    </lineage>
</organism>
<dbReference type="GO" id="GO:0000978">
    <property type="term" value="F:RNA polymerase II cis-regulatory region sequence-specific DNA binding"/>
    <property type="evidence" value="ECO:0007669"/>
    <property type="project" value="TreeGrafter"/>
</dbReference>
<dbReference type="EMBL" id="JAATIS010005064">
    <property type="protein sequence ID" value="KAG2459923.1"/>
    <property type="molecule type" value="Genomic_DNA"/>
</dbReference>
<reference evidence="12 13" key="1">
    <citation type="journal article" date="2021" name="Cell">
        <title>Tracing the genetic footprints of vertebrate landing in non-teleost ray-finned fishes.</title>
        <authorList>
            <person name="Bi X."/>
            <person name="Wang K."/>
            <person name="Yang L."/>
            <person name="Pan H."/>
            <person name="Jiang H."/>
            <person name="Wei Q."/>
            <person name="Fang M."/>
            <person name="Yu H."/>
            <person name="Zhu C."/>
            <person name="Cai Y."/>
            <person name="He Y."/>
            <person name="Gan X."/>
            <person name="Zeng H."/>
            <person name="Yu D."/>
            <person name="Zhu Y."/>
            <person name="Jiang H."/>
            <person name="Qiu Q."/>
            <person name="Yang H."/>
            <person name="Zhang Y.E."/>
            <person name="Wang W."/>
            <person name="Zhu M."/>
            <person name="He S."/>
            <person name="Zhang G."/>
        </authorList>
    </citation>
    <scope>NUCLEOTIDE SEQUENCE [LARGE SCALE GENOMIC DNA]</scope>
    <source>
        <strain evidence="12">Bchr_013</strain>
    </source>
</reference>
<evidence type="ECO:0000256" key="1">
    <source>
        <dbReference type="ARBA" id="ARBA00004123"/>
    </source>
</evidence>
<feature type="domain" description="C2H2-type" evidence="11">
    <location>
        <begin position="380"/>
        <end position="407"/>
    </location>
</feature>
<feature type="compositionally biased region" description="Polar residues" evidence="10">
    <location>
        <begin position="178"/>
        <end position="191"/>
    </location>
</feature>
<feature type="region of interest" description="Disordered" evidence="10">
    <location>
        <begin position="177"/>
        <end position="207"/>
    </location>
</feature>